<keyword evidence="12" id="KW-0460">Magnesium</keyword>
<feature type="binding site" evidence="12">
    <location>
        <position position="173"/>
    </location>
    <ligand>
        <name>Mg(2+)</name>
        <dbReference type="ChEBI" id="CHEBI:18420"/>
        <label>1</label>
    </ligand>
</feature>
<keyword evidence="3" id="KW-0378">Hydrolase</keyword>
<accession>A0A9Q5I5K5</accession>
<evidence type="ECO:0000256" key="5">
    <source>
        <dbReference type="ARBA" id="ARBA00042398"/>
    </source>
</evidence>
<reference evidence="13" key="1">
    <citation type="submission" date="2016-06" db="EMBL/GenBank/DDBJ databases">
        <title>Draft Genome sequence of the fungus Inonotus baumii.</title>
        <authorList>
            <person name="Zhu H."/>
            <person name="Lin W."/>
        </authorList>
    </citation>
    <scope>NUCLEOTIDE SEQUENCE</scope>
    <source>
        <strain evidence="13">821</strain>
    </source>
</reference>
<keyword evidence="12" id="KW-0479">Metal-binding</keyword>
<dbReference type="GO" id="GO:0046872">
    <property type="term" value="F:metal ion binding"/>
    <property type="evidence" value="ECO:0007669"/>
    <property type="project" value="UniProtKB-KW"/>
</dbReference>
<keyword evidence="14" id="KW-1185">Reference proteome</keyword>
<dbReference type="InterPro" id="IPR036705">
    <property type="entry name" value="Ribosyl_crysJ1_sf"/>
</dbReference>
<organism evidence="13 14">
    <name type="scientific">Sanghuangporus baumii</name>
    <name type="common">Phellinus baumii</name>
    <dbReference type="NCBI Taxonomy" id="108892"/>
    <lineage>
        <taxon>Eukaryota</taxon>
        <taxon>Fungi</taxon>
        <taxon>Dikarya</taxon>
        <taxon>Basidiomycota</taxon>
        <taxon>Agaricomycotina</taxon>
        <taxon>Agaricomycetes</taxon>
        <taxon>Hymenochaetales</taxon>
        <taxon>Hymenochaetaceae</taxon>
        <taxon>Sanghuangporus</taxon>
    </lineage>
</organism>
<dbReference type="AlphaFoldDB" id="A0A9Q5I5K5"/>
<feature type="binding site" evidence="12">
    <location>
        <position position="176"/>
    </location>
    <ligand>
        <name>Mg(2+)</name>
        <dbReference type="ChEBI" id="CHEBI:18420"/>
        <label>1</label>
    </ligand>
</feature>
<evidence type="ECO:0000256" key="3">
    <source>
        <dbReference type="ARBA" id="ARBA00022801"/>
    </source>
</evidence>
<proteinExistence type="inferred from homology"/>
<comment type="similarity">
    <text evidence="1">Belongs to the ADP-ribosylglycohydrolase family.</text>
</comment>
<evidence type="ECO:0000256" key="9">
    <source>
        <dbReference type="ARBA" id="ARBA00043187"/>
    </source>
</evidence>
<comment type="cofactor">
    <cofactor evidence="12">
        <name>Mg(2+)</name>
        <dbReference type="ChEBI" id="CHEBI:18420"/>
    </cofactor>
    <text evidence="12">Binds 2 magnesium ions per subunit.</text>
</comment>
<dbReference type="Pfam" id="PF03747">
    <property type="entry name" value="ADP_ribosyl_GH"/>
    <property type="match status" value="2"/>
</dbReference>
<dbReference type="Gene3D" id="1.10.4080.10">
    <property type="entry name" value="ADP-ribosylation/Crystallin J1"/>
    <property type="match status" value="2"/>
</dbReference>
<dbReference type="PANTHER" id="PTHR16222">
    <property type="entry name" value="ADP-RIBOSYLGLYCOHYDROLASE"/>
    <property type="match status" value="1"/>
</dbReference>
<dbReference type="GO" id="GO:0004649">
    <property type="term" value="F:poly(ADP-ribose) glycohydrolase activity"/>
    <property type="evidence" value="ECO:0007669"/>
    <property type="project" value="UniProtKB-EC"/>
</dbReference>
<sequence length="230" mass="25461">MEPSATFVGKGCQPMPPGTWTDDTSTALCLAESLNENGVLIWEDVAKKLLSWYEMDICLLLVIASTLMCIDPRRLATAQLLGFFAGTESSSIDERKKQVLDPQYVPEGVNAEELNFVTQEAKALRAGTWNTKSANRIKTSGFVIHSHEAAPWALWNSTIFEEGMLLLLPLGFDVDTVCAIHGQLAGALYGIESIPDKWLHALQRKDILEKTFDTLVDRALLSSAKRRYGM</sequence>
<evidence type="ECO:0000256" key="8">
    <source>
        <dbReference type="ARBA" id="ARBA00042850"/>
    </source>
</evidence>
<evidence type="ECO:0000256" key="10">
    <source>
        <dbReference type="ARBA" id="ARBA00043193"/>
    </source>
</evidence>
<dbReference type="InterPro" id="IPR005502">
    <property type="entry name" value="Ribosyl_crysJ1"/>
</dbReference>
<feature type="binding site" evidence="12">
    <location>
        <position position="175"/>
    </location>
    <ligand>
        <name>Mg(2+)</name>
        <dbReference type="ChEBI" id="CHEBI:18420"/>
        <label>1</label>
    </ligand>
</feature>
<dbReference type="EMBL" id="LNZH02000037">
    <property type="protein sequence ID" value="OCB92068.1"/>
    <property type="molecule type" value="Genomic_DNA"/>
</dbReference>
<evidence type="ECO:0000256" key="12">
    <source>
        <dbReference type="PIRSR" id="PIRSR605502-1"/>
    </source>
</evidence>
<evidence type="ECO:0000313" key="13">
    <source>
        <dbReference type="EMBL" id="OCB92068.1"/>
    </source>
</evidence>
<comment type="caution">
    <text evidence="13">The sequence shown here is derived from an EMBL/GenBank/DDBJ whole genome shotgun (WGS) entry which is preliminary data.</text>
</comment>
<comment type="catalytic activity">
    <reaction evidence="11">
        <text>alpha-NAD(+) + H2O = ADP-D-ribose + nicotinamide + H(+)</text>
        <dbReference type="Rhea" id="RHEA:68792"/>
        <dbReference type="ChEBI" id="CHEBI:15377"/>
        <dbReference type="ChEBI" id="CHEBI:15378"/>
        <dbReference type="ChEBI" id="CHEBI:17154"/>
        <dbReference type="ChEBI" id="CHEBI:57967"/>
        <dbReference type="ChEBI" id="CHEBI:77017"/>
    </reaction>
</comment>
<dbReference type="Proteomes" id="UP000757232">
    <property type="component" value="Unassembled WGS sequence"/>
</dbReference>
<dbReference type="EC" id="3.2.1.143" evidence="2"/>
<evidence type="ECO:0000256" key="4">
    <source>
        <dbReference type="ARBA" id="ARBA00041057"/>
    </source>
</evidence>
<evidence type="ECO:0000256" key="2">
    <source>
        <dbReference type="ARBA" id="ARBA00012255"/>
    </source>
</evidence>
<dbReference type="InterPro" id="IPR050792">
    <property type="entry name" value="ADP-ribosylglycohydrolase"/>
</dbReference>
<name>A0A9Q5I5K5_SANBA</name>
<evidence type="ECO:0000256" key="1">
    <source>
        <dbReference type="ARBA" id="ARBA00010702"/>
    </source>
</evidence>
<dbReference type="OrthoDB" id="2021138at2759"/>
<dbReference type="SUPFAM" id="SSF101478">
    <property type="entry name" value="ADP-ribosylglycohydrolase"/>
    <property type="match status" value="1"/>
</dbReference>
<evidence type="ECO:0000256" key="7">
    <source>
        <dbReference type="ARBA" id="ARBA00042722"/>
    </source>
</evidence>
<gene>
    <name evidence="13" type="ORF">A7U60_g603</name>
</gene>
<evidence type="ECO:0000256" key="11">
    <source>
        <dbReference type="ARBA" id="ARBA00049015"/>
    </source>
</evidence>
<evidence type="ECO:0000313" key="14">
    <source>
        <dbReference type="Proteomes" id="UP000757232"/>
    </source>
</evidence>
<evidence type="ECO:0000256" key="6">
    <source>
        <dbReference type="ARBA" id="ARBA00042471"/>
    </source>
</evidence>
<protein>
    <recommendedName>
        <fullName evidence="4">ADP-ribosylhydrolase ARH3</fullName>
        <ecNumber evidence="2">3.2.1.143</ecNumber>
    </recommendedName>
    <alternativeName>
        <fullName evidence="5">ADP-ribose glycohydrolase ARH3</fullName>
    </alternativeName>
    <alternativeName>
        <fullName evidence="6">ADP-ribosylhydrolase 3</fullName>
    </alternativeName>
    <alternativeName>
        <fullName evidence="9">O-acetyl-ADP-ribose deacetylase ARH3</fullName>
    </alternativeName>
    <alternativeName>
        <fullName evidence="10">Poly(ADP-ribose) glycohydrolase ARH3</fullName>
    </alternativeName>
    <alternativeName>
        <fullName evidence="8">[Protein ADP-ribosylarginine] hydrolase-like protein 2</fullName>
    </alternativeName>
    <alternativeName>
        <fullName evidence="7">[Protein ADP-ribosylserine] hydrolase</fullName>
    </alternativeName>
</protein>
<dbReference type="PANTHER" id="PTHR16222:SF24">
    <property type="entry name" value="ADP-RIBOSYLHYDROLASE ARH3"/>
    <property type="match status" value="1"/>
</dbReference>